<dbReference type="EMBL" id="CP144697">
    <property type="protein sequence ID" value="WVZ14859.1"/>
    <property type="molecule type" value="Genomic_DNA"/>
</dbReference>
<dbReference type="InterPro" id="IPR057620">
    <property type="entry name" value="POT1A/B-like_OB"/>
</dbReference>
<gene>
    <name evidence="2" type="ORF">V8G54_012425</name>
</gene>
<evidence type="ECO:0000313" key="2">
    <source>
        <dbReference type="EMBL" id="WVZ14859.1"/>
    </source>
</evidence>
<sequence>MLLLMCNINYSKVTTTLKCIVRVVTTMSCKAENLYSSTGKYRMQLMLEDSTAKIHANVIEEDVMNLFYEAWVTVVEYSSVKRILYFPIEKQRISASRDIAATTQTTHLNIIVTK</sequence>
<protein>
    <recommendedName>
        <fullName evidence="1">POT1A/B-like OB fold domain-containing protein</fullName>
    </recommendedName>
</protein>
<keyword evidence="3" id="KW-1185">Reference proteome</keyword>
<feature type="domain" description="POT1A/B-like OB fold" evidence="1">
    <location>
        <begin position="4"/>
        <end position="70"/>
    </location>
</feature>
<dbReference type="AlphaFoldDB" id="A0AAQ3S0K8"/>
<accession>A0AAQ3S0K8</accession>
<dbReference type="Proteomes" id="UP001374535">
    <property type="component" value="Chromosome 4"/>
</dbReference>
<evidence type="ECO:0000313" key="3">
    <source>
        <dbReference type="Proteomes" id="UP001374535"/>
    </source>
</evidence>
<proteinExistence type="predicted"/>
<dbReference type="Pfam" id="PF25507">
    <property type="entry name" value="OB_POT1A"/>
    <property type="match status" value="1"/>
</dbReference>
<evidence type="ECO:0000259" key="1">
    <source>
        <dbReference type="Pfam" id="PF25507"/>
    </source>
</evidence>
<organism evidence="2 3">
    <name type="scientific">Vigna mungo</name>
    <name type="common">Black gram</name>
    <name type="synonym">Phaseolus mungo</name>
    <dbReference type="NCBI Taxonomy" id="3915"/>
    <lineage>
        <taxon>Eukaryota</taxon>
        <taxon>Viridiplantae</taxon>
        <taxon>Streptophyta</taxon>
        <taxon>Embryophyta</taxon>
        <taxon>Tracheophyta</taxon>
        <taxon>Spermatophyta</taxon>
        <taxon>Magnoliopsida</taxon>
        <taxon>eudicotyledons</taxon>
        <taxon>Gunneridae</taxon>
        <taxon>Pentapetalae</taxon>
        <taxon>rosids</taxon>
        <taxon>fabids</taxon>
        <taxon>Fabales</taxon>
        <taxon>Fabaceae</taxon>
        <taxon>Papilionoideae</taxon>
        <taxon>50 kb inversion clade</taxon>
        <taxon>NPAAA clade</taxon>
        <taxon>indigoferoid/millettioid clade</taxon>
        <taxon>Phaseoleae</taxon>
        <taxon>Vigna</taxon>
    </lineage>
</organism>
<name>A0AAQ3S0K8_VIGMU</name>
<reference evidence="2 3" key="1">
    <citation type="journal article" date="2023" name="Life. Sci Alliance">
        <title>Evolutionary insights into 3D genome organization and epigenetic landscape of Vigna mungo.</title>
        <authorList>
            <person name="Junaid A."/>
            <person name="Singh B."/>
            <person name="Bhatia S."/>
        </authorList>
    </citation>
    <scope>NUCLEOTIDE SEQUENCE [LARGE SCALE GENOMIC DNA]</scope>
    <source>
        <strain evidence="2">Urdbean</strain>
    </source>
</reference>